<evidence type="ECO:0000256" key="1">
    <source>
        <dbReference type="SAM" id="Coils"/>
    </source>
</evidence>
<evidence type="ECO:0000259" key="3">
    <source>
        <dbReference type="Pfam" id="PF25543"/>
    </source>
</evidence>
<dbReference type="Pfam" id="PF25543">
    <property type="entry name" value="zf-CCCH_tandem"/>
    <property type="match status" value="1"/>
</dbReference>
<feature type="coiled-coil region" evidence="1">
    <location>
        <begin position="32"/>
        <end position="66"/>
    </location>
</feature>
<sequence>MTPERVMETAPETYRMRFEGIRDVDDKRTRLIEELLDDLDRKEAALKKVKLDLENEQEVRRRLQQDALDTAVRRQPPSTSPKATVLAGTGKWPTPAIIVNHLVKPDRLGPVLRDDAGHRYDNMMGFVSGSSMELVREARLCYFWFLRGECSLATCTRNHNWSAPLCPFQFDGLLTLARRIPCPQGTLCSDPKCVYGHRITSAQNEPSSPEQVAV</sequence>
<dbReference type="Proteomes" id="UP001287286">
    <property type="component" value="Unassembled WGS sequence"/>
</dbReference>
<keyword evidence="1" id="KW-0175">Coiled coil</keyword>
<name>A0ABR0BE32_PURLI</name>
<proteinExistence type="predicted"/>
<dbReference type="InterPro" id="IPR057654">
    <property type="entry name" value="Znf-CCCH_tandem"/>
</dbReference>
<comment type="caution">
    <text evidence="4">The sequence shown here is derived from an EMBL/GenBank/DDBJ whole genome shotgun (WGS) entry which is preliminary data.</text>
</comment>
<dbReference type="EMBL" id="JAWRVI010000218">
    <property type="protein sequence ID" value="KAK4071347.1"/>
    <property type="molecule type" value="Genomic_DNA"/>
</dbReference>
<reference evidence="4 5" key="1">
    <citation type="journal article" date="2024" name="Microbiol. Resour. Announc.">
        <title>Genome annotations for the ascomycete fungi Trichoderma harzianum, Trichoderma aggressivum, and Purpureocillium lilacinum.</title>
        <authorList>
            <person name="Beijen E.P.W."/>
            <person name="Ohm R.A."/>
        </authorList>
    </citation>
    <scope>NUCLEOTIDE SEQUENCE [LARGE SCALE GENOMIC DNA]</scope>
    <source>
        <strain evidence="4 5">CBS 150709</strain>
    </source>
</reference>
<feature type="domain" description="Tandem CCCH zinc finger" evidence="3">
    <location>
        <begin position="175"/>
        <end position="198"/>
    </location>
</feature>
<evidence type="ECO:0000313" key="4">
    <source>
        <dbReference type="EMBL" id="KAK4071347.1"/>
    </source>
</evidence>
<accession>A0ABR0BE32</accession>
<gene>
    <name evidence="4" type="ORF">Purlil1_13425</name>
</gene>
<keyword evidence="5" id="KW-1185">Reference proteome</keyword>
<dbReference type="PANTHER" id="PTHR37543">
    <property type="entry name" value="CCCH ZINC FINGER DNA BINDING PROTEIN (AFU_ORTHOLOGUE AFUA_5G12760)"/>
    <property type="match status" value="1"/>
</dbReference>
<organism evidence="4 5">
    <name type="scientific">Purpureocillium lilacinum</name>
    <name type="common">Paecilomyces lilacinus</name>
    <dbReference type="NCBI Taxonomy" id="33203"/>
    <lineage>
        <taxon>Eukaryota</taxon>
        <taxon>Fungi</taxon>
        <taxon>Dikarya</taxon>
        <taxon>Ascomycota</taxon>
        <taxon>Pezizomycotina</taxon>
        <taxon>Sordariomycetes</taxon>
        <taxon>Hypocreomycetidae</taxon>
        <taxon>Hypocreales</taxon>
        <taxon>Ophiocordycipitaceae</taxon>
        <taxon>Purpureocillium</taxon>
    </lineage>
</organism>
<evidence type="ECO:0000313" key="5">
    <source>
        <dbReference type="Proteomes" id="UP001287286"/>
    </source>
</evidence>
<dbReference type="PANTHER" id="PTHR37543:SF1">
    <property type="entry name" value="CCCH ZINC FINGER DNA BINDING PROTEIN (AFU_ORTHOLOGUE AFUA_5G12760)"/>
    <property type="match status" value="1"/>
</dbReference>
<protein>
    <recommendedName>
        <fullName evidence="3">Tandem CCCH zinc finger domain-containing protein</fullName>
    </recommendedName>
</protein>
<evidence type="ECO:0000256" key="2">
    <source>
        <dbReference type="SAM" id="MobiDB-lite"/>
    </source>
</evidence>
<feature type="region of interest" description="Disordered" evidence="2">
    <location>
        <begin position="66"/>
        <end position="86"/>
    </location>
</feature>